<dbReference type="InterPro" id="IPR036770">
    <property type="entry name" value="Ankyrin_rpt-contain_sf"/>
</dbReference>
<dbReference type="PANTHER" id="PTHR46354:SF27">
    <property type="entry name" value="DOG1 DOMAIN-CONTAINING PROTEIN"/>
    <property type="match status" value="1"/>
</dbReference>
<evidence type="ECO:0000313" key="4">
    <source>
        <dbReference type="EMBL" id="CAK9209536.1"/>
    </source>
</evidence>
<organism evidence="4 5">
    <name type="scientific">Sphagnum troendelagicum</name>
    <dbReference type="NCBI Taxonomy" id="128251"/>
    <lineage>
        <taxon>Eukaryota</taxon>
        <taxon>Viridiplantae</taxon>
        <taxon>Streptophyta</taxon>
        <taxon>Embryophyta</taxon>
        <taxon>Bryophyta</taxon>
        <taxon>Sphagnophytina</taxon>
        <taxon>Sphagnopsida</taxon>
        <taxon>Sphagnales</taxon>
        <taxon>Sphagnaceae</taxon>
        <taxon>Sphagnum</taxon>
    </lineage>
</organism>
<feature type="region of interest" description="Disordered" evidence="2">
    <location>
        <begin position="493"/>
        <end position="549"/>
    </location>
</feature>
<gene>
    <name evidence="4" type="ORF">CSSPTR1EN2_LOCUS9825</name>
</gene>
<dbReference type="PROSITE" id="PS50297">
    <property type="entry name" value="ANK_REP_REGION"/>
    <property type="match status" value="2"/>
</dbReference>
<dbReference type="Proteomes" id="UP001497512">
    <property type="component" value="Chromosome 17"/>
</dbReference>
<keyword evidence="5" id="KW-1185">Reference proteome</keyword>
<feature type="repeat" description="ANK" evidence="1">
    <location>
        <begin position="435"/>
        <end position="467"/>
    </location>
</feature>
<dbReference type="SMART" id="SM00248">
    <property type="entry name" value="ANK"/>
    <property type="match status" value="5"/>
</dbReference>
<feature type="compositionally biased region" description="Basic and acidic residues" evidence="2">
    <location>
        <begin position="526"/>
        <end position="541"/>
    </location>
</feature>
<protein>
    <recommendedName>
        <fullName evidence="3">DOG1 domain-containing protein</fullName>
    </recommendedName>
</protein>
<dbReference type="SUPFAM" id="SSF48403">
    <property type="entry name" value="Ankyrin repeat"/>
    <property type="match status" value="1"/>
</dbReference>
<dbReference type="PRINTS" id="PR01415">
    <property type="entry name" value="ANKYRIN"/>
</dbReference>
<accession>A0ABP0U0D6</accession>
<evidence type="ECO:0000313" key="5">
    <source>
        <dbReference type="Proteomes" id="UP001497512"/>
    </source>
</evidence>
<feature type="repeat" description="ANK" evidence="1">
    <location>
        <begin position="338"/>
        <end position="370"/>
    </location>
</feature>
<dbReference type="PROSITE" id="PS51806">
    <property type="entry name" value="DOG1"/>
    <property type="match status" value="1"/>
</dbReference>
<feature type="compositionally biased region" description="Acidic residues" evidence="2">
    <location>
        <begin position="502"/>
        <end position="512"/>
    </location>
</feature>
<evidence type="ECO:0000256" key="2">
    <source>
        <dbReference type="SAM" id="MobiDB-lite"/>
    </source>
</evidence>
<dbReference type="PROSITE" id="PS50088">
    <property type="entry name" value="ANK_REPEAT"/>
    <property type="match status" value="2"/>
</dbReference>
<dbReference type="InterPro" id="IPR025422">
    <property type="entry name" value="TGA_domain"/>
</dbReference>
<dbReference type="Gene3D" id="1.25.40.20">
    <property type="entry name" value="Ankyrin repeat-containing domain"/>
    <property type="match status" value="2"/>
</dbReference>
<dbReference type="Pfam" id="PF14144">
    <property type="entry name" value="DOG1"/>
    <property type="match status" value="1"/>
</dbReference>
<dbReference type="Pfam" id="PF12796">
    <property type="entry name" value="Ank_2"/>
    <property type="match status" value="2"/>
</dbReference>
<proteinExistence type="predicted"/>
<dbReference type="InterPro" id="IPR002110">
    <property type="entry name" value="Ankyrin_rpt"/>
</dbReference>
<evidence type="ECO:0000256" key="1">
    <source>
        <dbReference type="PROSITE-ProRule" id="PRU00023"/>
    </source>
</evidence>
<reference evidence="4" key="1">
    <citation type="submission" date="2024-02" db="EMBL/GenBank/DDBJ databases">
        <authorList>
            <consortium name="ELIXIR-Norway"/>
            <consortium name="Elixir Norway"/>
        </authorList>
    </citation>
    <scope>NUCLEOTIDE SEQUENCE</scope>
</reference>
<keyword evidence="1" id="KW-0040">ANK repeat</keyword>
<feature type="domain" description="DOG1" evidence="3">
    <location>
        <begin position="54"/>
        <end position="292"/>
    </location>
</feature>
<sequence length="549" mass="60784">MRGLMLLECSATEIMAGDIRFRSFGDRPRLQSNQEDEKLMDPDEAESQAHIMSIALFEQFYSRWVKEEESLMASLRKALENPNGERELSRLVKAGFESYSQVVEAKIQMAQEDATYIAAGAWKTPLEAGLMWMGGWRPSTAIVFAFSLMGMQIQMDFKKILEGIEVPSMAALSPKQLSRLDALQQSSHVAEDDISGRMAVFQMLLADQQMARVMTAEPPPSDTLNDLSELKGAMESKLAGLRDLLIEAEKIRLQTLQEMYQVLTPIQAAQYTVATFEMEIALRKLGEETRESHAPGDMHPSSSGRGPINLMEVTLRGDVAQLEEALMTGVDPSETDYNGQTALHLAASNGLTDCVALLVKEGADVNKKDNLGMTPLWKALRGGHDAAAQILVNNGAKPLLKEAGTEMCKAAASRDMEYVERLVKAGVDPNVVDYSQRTPLHVVAAQGTAEAVKFLVQEGADVFARDRHGYTPVDEARENDNEQSLKILQDEVVRRQQQQQQQDDDDDNDTTDYNDSSSSAPMEGLQDAKQDTLMDDSDKRYNLGFPFCS</sequence>
<name>A0ABP0U0D6_9BRYO</name>
<dbReference type="EMBL" id="OZ019909">
    <property type="protein sequence ID" value="CAK9209536.1"/>
    <property type="molecule type" value="Genomic_DNA"/>
</dbReference>
<dbReference type="InterPro" id="IPR051886">
    <property type="entry name" value="Seed_Dev/Stress_Resp_Reg"/>
</dbReference>
<evidence type="ECO:0000259" key="3">
    <source>
        <dbReference type="PROSITE" id="PS51806"/>
    </source>
</evidence>
<dbReference type="PANTHER" id="PTHR46354">
    <property type="entry name" value="DOG1 DOMAIN-CONTAINING PROTEIN"/>
    <property type="match status" value="1"/>
</dbReference>